<dbReference type="SUPFAM" id="SSF53448">
    <property type="entry name" value="Nucleotide-diphospho-sugar transferases"/>
    <property type="match status" value="1"/>
</dbReference>
<dbReference type="PANTHER" id="PTHR43685">
    <property type="entry name" value="GLYCOSYLTRANSFERASE"/>
    <property type="match status" value="1"/>
</dbReference>
<keyword evidence="1" id="KW-0472">Membrane</keyword>
<evidence type="ECO:0000259" key="2">
    <source>
        <dbReference type="Pfam" id="PF13632"/>
    </source>
</evidence>
<evidence type="ECO:0000313" key="4">
    <source>
        <dbReference type="Proteomes" id="UP000228996"/>
    </source>
</evidence>
<protein>
    <recommendedName>
        <fullName evidence="2">Glycosyltransferase 2-like domain-containing protein</fullName>
    </recommendedName>
</protein>
<organism evidence="3 4">
    <name type="scientific">Candidatus Shapirobacteria bacterium CG08_land_8_20_14_0_20_39_18</name>
    <dbReference type="NCBI Taxonomy" id="1974883"/>
    <lineage>
        <taxon>Bacteria</taxon>
        <taxon>Candidatus Shapironibacteriota</taxon>
    </lineage>
</organism>
<dbReference type="AlphaFoldDB" id="A0A2M6XDR3"/>
<feature type="transmembrane region" description="Helical" evidence="1">
    <location>
        <begin position="269"/>
        <end position="291"/>
    </location>
</feature>
<dbReference type="EMBL" id="PEYO01000005">
    <property type="protein sequence ID" value="PIU03815.1"/>
    <property type="molecule type" value="Genomic_DNA"/>
</dbReference>
<reference evidence="4" key="1">
    <citation type="submission" date="2017-09" db="EMBL/GenBank/DDBJ databases">
        <title>Depth-based differentiation of microbial function through sediment-hosted aquifers and enrichment of novel symbionts in the deep terrestrial subsurface.</title>
        <authorList>
            <person name="Probst A.J."/>
            <person name="Ladd B."/>
            <person name="Jarett J.K."/>
            <person name="Geller-Mcgrath D.E."/>
            <person name="Sieber C.M.K."/>
            <person name="Emerson J.B."/>
            <person name="Anantharaman K."/>
            <person name="Thomas B.C."/>
            <person name="Malmstrom R."/>
            <person name="Stieglmeier M."/>
            <person name="Klingl A."/>
            <person name="Woyke T."/>
            <person name="Ryan C.M."/>
            <person name="Banfield J.F."/>
        </authorList>
    </citation>
    <scope>NUCLEOTIDE SEQUENCE [LARGE SCALE GENOMIC DNA]</scope>
</reference>
<accession>A0A2M6XDR3</accession>
<keyword evidence="1" id="KW-0812">Transmembrane</keyword>
<evidence type="ECO:0000256" key="1">
    <source>
        <dbReference type="SAM" id="Phobius"/>
    </source>
</evidence>
<evidence type="ECO:0000313" key="3">
    <source>
        <dbReference type="EMBL" id="PIU03815.1"/>
    </source>
</evidence>
<feature type="transmembrane region" description="Helical" evidence="1">
    <location>
        <begin position="303"/>
        <end position="327"/>
    </location>
</feature>
<feature type="domain" description="Glycosyltransferase 2-like" evidence="2">
    <location>
        <begin position="78"/>
        <end position="281"/>
    </location>
</feature>
<keyword evidence="1" id="KW-1133">Transmembrane helix</keyword>
<feature type="transmembrane region" description="Helical" evidence="1">
    <location>
        <begin position="241"/>
        <end position="263"/>
    </location>
</feature>
<sequence>MKDVLVSIIIPVIKVNDFLRDETIPALLKQTFKDFEIIIVTDKISNEQFSKTKIIASWPRTGPADKRDLGVKKSKSEIIAFLDDDSYPEHDWLENALSIFKENQNIAGVCGPSLTPPQNNIRQKASGYVWSTWLGSGGAGTYRCAKSSRREVDDFPTVNLLVRKKDFNSVGGFDSHYWPGEDTKLCLDLTKKLGKKIIYDPGVVVYHHRREVFGPHLKQISRYAIHRGHFARIFPETSLRLGYLLPSFFVLGLFSIPIIFMFFPNSLLLFYSLVYTTSGLLLYLFLLFYTATGVYQKEKNIRLSGLVMLSIFITHLFYGILFIKGFFTPKLKK</sequence>
<gene>
    <name evidence="3" type="ORF">COT44_00860</name>
</gene>
<name>A0A2M6XDR3_9BACT</name>
<dbReference type="Pfam" id="PF13632">
    <property type="entry name" value="Glyco_trans_2_3"/>
    <property type="match status" value="1"/>
</dbReference>
<dbReference type="Proteomes" id="UP000228996">
    <property type="component" value="Unassembled WGS sequence"/>
</dbReference>
<proteinExistence type="predicted"/>
<dbReference type="InterPro" id="IPR029044">
    <property type="entry name" value="Nucleotide-diphossugar_trans"/>
</dbReference>
<dbReference type="Gene3D" id="3.90.550.10">
    <property type="entry name" value="Spore Coat Polysaccharide Biosynthesis Protein SpsA, Chain A"/>
    <property type="match status" value="1"/>
</dbReference>
<dbReference type="InterPro" id="IPR001173">
    <property type="entry name" value="Glyco_trans_2-like"/>
</dbReference>
<dbReference type="InterPro" id="IPR050834">
    <property type="entry name" value="Glycosyltransf_2"/>
</dbReference>
<dbReference type="PANTHER" id="PTHR43685:SF3">
    <property type="entry name" value="SLR2126 PROTEIN"/>
    <property type="match status" value="1"/>
</dbReference>
<comment type="caution">
    <text evidence="3">The sequence shown here is derived from an EMBL/GenBank/DDBJ whole genome shotgun (WGS) entry which is preliminary data.</text>
</comment>